<reference evidence="3 4" key="1">
    <citation type="submission" date="2019-05" db="EMBL/GenBank/DDBJ databases">
        <title>Roseovarius bejariae sp. nov., a moderately halophylic bacterium isolated from a saline soil in Rambla Salada (Murcia).</title>
        <authorList>
            <person name="Castro D.J."/>
            <person name="Gomez-Altuve A."/>
            <person name="Reina J.C."/>
            <person name="Rodriguez M."/>
            <person name="Sampedro I."/>
            <person name="Llamas I."/>
            <person name="Martinez-Checa F."/>
        </authorList>
    </citation>
    <scope>NUCLEOTIDE SEQUENCE [LARGE SCALE GENOMIC DNA]</scope>
    <source>
        <strain evidence="3 4">A21</strain>
    </source>
</reference>
<proteinExistence type="inferred from homology"/>
<dbReference type="NCBIfam" id="TIGR00654">
    <property type="entry name" value="PhzF_family"/>
    <property type="match status" value="1"/>
</dbReference>
<name>A0A844CUJ5_9RHOB</name>
<dbReference type="SUPFAM" id="SSF54506">
    <property type="entry name" value="Diaminopimelate epimerase-like"/>
    <property type="match status" value="1"/>
</dbReference>
<evidence type="ECO:0000256" key="2">
    <source>
        <dbReference type="PIRSR" id="PIRSR016184-1"/>
    </source>
</evidence>
<sequence length="330" mass="34960">MRSERSLGLARAERRSRMTLALSDLPQIIARHPELSLRQIDVFCDGPRSGNPAMVVFGGDGLSAAAMQAIASAVNLSETVFILAPTKGADYRARIFTARREIPFAGHPALAAVHAFAEETGSDALDLIQADGLGQTEMVRDRPGGDWRVALPAPRFDKPAPRTPSEIAAMLGLPVEALTPEPPHLVATGVRWLLVGLRADTALGDVRPDHPAIAEWSRASKSVGLVPFVRSRRAGVDAELRSFAPAEGIYEDPVCGSCAGALAALLSGGQAQSFTFLQNGGAKRPGRMRVRLAPPSPPTLSGRTITAIRGVTCPVLAPSLIIKTKETPHD</sequence>
<dbReference type="Pfam" id="PF02567">
    <property type="entry name" value="PhzC-PhzF"/>
    <property type="match status" value="1"/>
</dbReference>
<dbReference type="Proteomes" id="UP000564704">
    <property type="component" value="Unassembled WGS sequence"/>
</dbReference>
<protein>
    <submittedName>
        <fullName evidence="3">PhzF family phenazine biosynthesis protein</fullName>
    </submittedName>
</protein>
<dbReference type="PANTHER" id="PTHR13774:SF32">
    <property type="entry name" value="ANTISENSE-ENHANCING SEQUENCE 1"/>
    <property type="match status" value="1"/>
</dbReference>
<comment type="similarity">
    <text evidence="1">Belongs to the PhzF family.</text>
</comment>
<evidence type="ECO:0000313" key="4">
    <source>
        <dbReference type="Proteomes" id="UP000564704"/>
    </source>
</evidence>
<gene>
    <name evidence="3" type="ORF">FDP25_16765</name>
</gene>
<dbReference type="PANTHER" id="PTHR13774">
    <property type="entry name" value="PHENAZINE BIOSYNTHESIS PROTEIN"/>
    <property type="match status" value="1"/>
</dbReference>
<dbReference type="Gene3D" id="3.10.310.10">
    <property type="entry name" value="Diaminopimelate Epimerase, Chain A, domain 1"/>
    <property type="match status" value="2"/>
</dbReference>
<dbReference type="GO" id="GO:0016853">
    <property type="term" value="F:isomerase activity"/>
    <property type="evidence" value="ECO:0007669"/>
    <property type="project" value="TreeGrafter"/>
</dbReference>
<accession>A0A844CUJ5</accession>
<organism evidence="3 4">
    <name type="scientific">Roseovarius bejariae</name>
    <dbReference type="NCBI Taxonomy" id="2576383"/>
    <lineage>
        <taxon>Bacteria</taxon>
        <taxon>Pseudomonadati</taxon>
        <taxon>Pseudomonadota</taxon>
        <taxon>Alphaproteobacteria</taxon>
        <taxon>Rhodobacterales</taxon>
        <taxon>Roseobacteraceae</taxon>
        <taxon>Roseovarius</taxon>
    </lineage>
</organism>
<keyword evidence="4" id="KW-1185">Reference proteome</keyword>
<feature type="active site" evidence="2">
    <location>
        <position position="78"/>
    </location>
</feature>
<comment type="caution">
    <text evidence="3">The sequence shown here is derived from an EMBL/GenBank/DDBJ whole genome shotgun (WGS) entry which is preliminary data.</text>
</comment>
<evidence type="ECO:0000313" key="3">
    <source>
        <dbReference type="EMBL" id="MRU17095.1"/>
    </source>
</evidence>
<dbReference type="AlphaFoldDB" id="A0A844CUJ5"/>
<dbReference type="OrthoDB" id="9788221at2"/>
<evidence type="ECO:0000256" key="1">
    <source>
        <dbReference type="ARBA" id="ARBA00008270"/>
    </source>
</evidence>
<dbReference type="PIRSF" id="PIRSF016184">
    <property type="entry name" value="PhzC_PhzF"/>
    <property type="match status" value="1"/>
</dbReference>
<dbReference type="InterPro" id="IPR003719">
    <property type="entry name" value="Phenazine_PhzF-like"/>
</dbReference>
<dbReference type="GO" id="GO:0005737">
    <property type="term" value="C:cytoplasm"/>
    <property type="evidence" value="ECO:0007669"/>
    <property type="project" value="TreeGrafter"/>
</dbReference>
<dbReference type="EMBL" id="SZWE01000003">
    <property type="protein sequence ID" value="MRU17095.1"/>
    <property type="molecule type" value="Genomic_DNA"/>
</dbReference>